<dbReference type="RefSeq" id="WP_201672782.1">
    <property type="nucleotide sequence ID" value="NZ_JAEQNE010000001.1"/>
</dbReference>
<proteinExistence type="predicted"/>
<sequence length="190" mass="21133">MKARTLLGLGVAIAAAIAGVVLLGRKESLPSHFIYLLDQRDASSTPWEPPPLMVKQLEQTYDVKVLVRPAGLMRQWGAYEAMFEEFDSAPGSTPQWPLFFVLAKPYTDTKKQLRAAIDERASLQGARRAQLLERLIMVRDTEGLGRGNECGQLRDDIVYARWQFLGIGLLVHGGTTQELEKCLATSGHPR</sequence>
<dbReference type="EMBL" id="JAEQNE010000001">
    <property type="protein sequence ID" value="MBL0390214.1"/>
    <property type="molecule type" value="Genomic_DNA"/>
</dbReference>
<accession>A0A937CS53</accession>
<dbReference type="Proteomes" id="UP000599109">
    <property type="component" value="Unassembled WGS sequence"/>
</dbReference>
<evidence type="ECO:0000313" key="1">
    <source>
        <dbReference type="EMBL" id="MBL0390214.1"/>
    </source>
</evidence>
<keyword evidence="2" id="KW-1185">Reference proteome</keyword>
<organism evidence="1 2">
    <name type="scientific">Ramlibacter monticola</name>
    <dbReference type="NCBI Taxonomy" id="1926872"/>
    <lineage>
        <taxon>Bacteria</taxon>
        <taxon>Pseudomonadati</taxon>
        <taxon>Pseudomonadota</taxon>
        <taxon>Betaproteobacteria</taxon>
        <taxon>Burkholderiales</taxon>
        <taxon>Comamonadaceae</taxon>
        <taxon>Ramlibacter</taxon>
    </lineage>
</organism>
<evidence type="ECO:0000313" key="2">
    <source>
        <dbReference type="Proteomes" id="UP000599109"/>
    </source>
</evidence>
<dbReference type="AlphaFoldDB" id="A0A937CS53"/>
<name>A0A937CS53_9BURK</name>
<gene>
    <name evidence="1" type="ORF">JJ685_03585</name>
</gene>
<protein>
    <submittedName>
        <fullName evidence="1">Uncharacterized protein</fullName>
    </submittedName>
</protein>
<reference evidence="1 2" key="1">
    <citation type="journal article" date="2017" name="Int. J. Syst. Evol. Microbiol.">
        <title>Ramlibacter monticola sp. nov., isolated from forest soil.</title>
        <authorList>
            <person name="Chaudhary D.K."/>
            <person name="Kim J."/>
        </authorList>
    </citation>
    <scope>NUCLEOTIDE SEQUENCE [LARGE SCALE GENOMIC DNA]</scope>
    <source>
        <strain evidence="1 2">KACC 19175</strain>
    </source>
</reference>
<comment type="caution">
    <text evidence="1">The sequence shown here is derived from an EMBL/GenBank/DDBJ whole genome shotgun (WGS) entry which is preliminary data.</text>
</comment>